<protein>
    <recommendedName>
        <fullName evidence="5">Secreted protein</fullName>
    </recommendedName>
</protein>
<comment type="caution">
    <text evidence="3">The sequence shown here is derived from an EMBL/GenBank/DDBJ whole genome shotgun (WGS) entry which is preliminary data.</text>
</comment>
<reference evidence="3" key="2">
    <citation type="submission" date="2020-09" db="EMBL/GenBank/DDBJ databases">
        <authorList>
            <person name="Sun Q."/>
            <person name="Ohkuma M."/>
        </authorList>
    </citation>
    <scope>NUCLEOTIDE SEQUENCE</scope>
    <source>
        <strain evidence="3">JCM 4646</strain>
    </source>
</reference>
<reference evidence="3" key="1">
    <citation type="journal article" date="2014" name="Int. J. Syst. Evol. Microbiol.">
        <title>Complete genome sequence of Corynebacterium casei LMG S-19264T (=DSM 44701T), isolated from a smear-ripened cheese.</title>
        <authorList>
            <consortium name="US DOE Joint Genome Institute (JGI-PGF)"/>
            <person name="Walter F."/>
            <person name="Albersmeier A."/>
            <person name="Kalinowski J."/>
            <person name="Ruckert C."/>
        </authorList>
    </citation>
    <scope>NUCLEOTIDE SEQUENCE</scope>
    <source>
        <strain evidence="3">JCM 4646</strain>
    </source>
</reference>
<feature type="transmembrane region" description="Helical" evidence="2">
    <location>
        <begin position="6"/>
        <end position="25"/>
    </location>
</feature>
<feature type="region of interest" description="Disordered" evidence="1">
    <location>
        <begin position="242"/>
        <end position="261"/>
    </location>
</feature>
<name>A0A919G4D4_9ACTN</name>
<evidence type="ECO:0000313" key="3">
    <source>
        <dbReference type="EMBL" id="GHH76950.1"/>
    </source>
</evidence>
<evidence type="ECO:0000256" key="2">
    <source>
        <dbReference type="SAM" id="Phobius"/>
    </source>
</evidence>
<evidence type="ECO:0000313" key="4">
    <source>
        <dbReference type="Proteomes" id="UP000617734"/>
    </source>
</evidence>
<organism evidence="3 4">
    <name type="scientific">Kitasatospora indigofera</name>
    <dbReference type="NCBI Taxonomy" id="67307"/>
    <lineage>
        <taxon>Bacteria</taxon>
        <taxon>Bacillati</taxon>
        <taxon>Actinomycetota</taxon>
        <taxon>Actinomycetes</taxon>
        <taxon>Kitasatosporales</taxon>
        <taxon>Streptomycetaceae</taxon>
        <taxon>Kitasatospora</taxon>
    </lineage>
</organism>
<dbReference type="RefSeq" id="WP_190213077.1">
    <property type="nucleotide sequence ID" value="NZ_BNBO01000031.1"/>
</dbReference>
<accession>A0A919G4D4</accession>
<proteinExistence type="predicted"/>
<dbReference type="Proteomes" id="UP000617734">
    <property type="component" value="Unassembled WGS sequence"/>
</dbReference>
<sequence>MTDSVLNVVLGLVATAISASLGWLAQNLRRRRRLGRVREFFGMPGGSECLLVVNRHTASNSSKSVSRNDVFALMELSALVKECGAQAELVTHDEVRQGLGHKAEFCLGGPASNDRTAAHLASWLPGVRFAEDPVKHHEMSLVVGAEEYAFESPSRTSGGRVYALLARIQTGHGGRPAFLIAGQTATSNHAAVRYLVANHRKLARTYGTDGTFALVLRLVNSTAYGPDLVELVADVTRKALAPPEAPATPAAVPAQAPAPST</sequence>
<keyword evidence="2" id="KW-1133">Transmembrane helix</keyword>
<evidence type="ECO:0008006" key="5">
    <source>
        <dbReference type="Google" id="ProtNLM"/>
    </source>
</evidence>
<dbReference type="AlphaFoldDB" id="A0A919G4D4"/>
<keyword evidence="4" id="KW-1185">Reference proteome</keyword>
<keyword evidence="2" id="KW-0472">Membrane</keyword>
<gene>
    <name evidence="3" type="ORF">GCM10018781_49310</name>
</gene>
<keyword evidence="2" id="KW-0812">Transmembrane</keyword>
<dbReference type="EMBL" id="BNBO01000031">
    <property type="protein sequence ID" value="GHH76950.1"/>
    <property type="molecule type" value="Genomic_DNA"/>
</dbReference>
<dbReference type="GeneID" id="95355304"/>
<evidence type="ECO:0000256" key="1">
    <source>
        <dbReference type="SAM" id="MobiDB-lite"/>
    </source>
</evidence>